<gene>
    <name evidence="1" type="ORF">MGU_06746</name>
</gene>
<dbReference type="EMBL" id="AZNH01000024">
    <property type="protein sequence ID" value="KID86054.1"/>
    <property type="molecule type" value="Genomic_DNA"/>
</dbReference>
<evidence type="ECO:0000313" key="1">
    <source>
        <dbReference type="EMBL" id="KID86054.1"/>
    </source>
</evidence>
<evidence type="ECO:0000313" key="2">
    <source>
        <dbReference type="Proteomes" id="UP000031192"/>
    </source>
</evidence>
<dbReference type="Proteomes" id="UP000031192">
    <property type="component" value="Unassembled WGS sequence"/>
</dbReference>
<proteinExistence type="predicted"/>
<dbReference type="Gene3D" id="3.30.559.10">
    <property type="entry name" value="Chloramphenicol acetyltransferase-like domain"/>
    <property type="match status" value="1"/>
</dbReference>
<dbReference type="Gene3D" id="3.30.559.30">
    <property type="entry name" value="Nonribosomal peptide synthetase, condensation domain"/>
    <property type="match status" value="1"/>
</dbReference>
<dbReference type="HOGENOM" id="CLU_1722789_0_0_1"/>
<protein>
    <submittedName>
        <fullName evidence="1">Condensation domain protein</fullName>
    </submittedName>
</protein>
<keyword evidence="2" id="KW-1185">Reference proteome</keyword>
<sequence>MDGSSLEVIVKDLPQLYDNKSLPVVPMQCPDFSIMQHKEFYDGQWENEMSHWKSEFTTIPKPLPVLPPAKKISRAPLGIYHSNTVKIELDSSLASQIGSTCRRTKVHPFNFYLQRSGCFFIDLLVARLRTYALVWRTAGEITIWLPTVSASS</sequence>
<dbReference type="InterPro" id="IPR023213">
    <property type="entry name" value="CAT-like_dom_sf"/>
</dbReference>
<dbReference type="AlphaFoldDB" id="A0A0B4I1A7"/>
<reference evidence="1 2" key="1">
    <citation type="journal article" date="2014" name="Proc. Natl. Acad. Sci. U.S.A.">
        <title>Trajectory and genomic determinants of fungal-pathogen speciation and host adaptation.</title>
        <authorList>
            <person name="Hu X."/>
            <person name="Xiao G."/>
            <person name="Zheng P."/>
            <person name="Shang Y."/>
            <person name="Su Y."/>
            <person name="Zhang X."/>
            <person name="Liu X."/>
            <person name="Zhan S."/>
            <person name="St Leger R.J."/>
            <person name="Wang C."/>
        </authorList>
    </citation>
    <scope>NUCLEOTIDE SEQUENCE [LARGE SCALE GENOMIC DNA]</scope>
    <source>
        <strain evidence="1 2">ARSEF 977</strain>
    </source>
</reference>
<comment type="caution">
    <text evidence="1">The sequence shown here is derived from an EMBL/GenBank/DDBJ whole genome shotgun (WGS) entry which is preliminary data.</text>
</comment>
<organism evidence="1 2">
    <name type="scientific">Metarhizium guizhouense (strain ARSEF 977)</name>
    <dbReference type="NCBI Taxonomy" id="1276136"/>
    <lineage>
        <taxon>Eukaryota</taxon>
        <taxon>Fungi</taxon>
        <taxon>Dikarya</taxon>
        <taxon>Ascomycota</taxon>
        <taxon>Pezizomycotina</taxon>
        <taxon>Sordariomycetes</taxon>
        <taxon>Hypocreomycetidae</taxon>
        <taxon>Hypocreales</taxon>
        <taxon>Clavicipitaceae</taxon>
        <taxon>Metarhizium</taxon>
    </lineage>
</organism>
<accession>A0A0B4I1A7</accession>
<name>A0A0B4I1A7_METGA</name>